<dbReference type="PANTHER" id="PTHR47326:SF1">
    <property type="entry name" value="HTH PSQ-TYPE DOMAIN-CONTAINING PROTEIN"/>
    <property type="match status" value="1"/>
</dbReference>
<dbReference type="STRING" id="1661398.A0A482W0X3"/>
<protein>
    <submittedName>
        <fullName evidence="1">DDE 3 domain containing protein</fullName>
    </submittedName>
</protein>
<feature type="non-terminal residue" evidence="1">
    <location>
        <position position="1"/>
    </location>
</feature>
<sequence length="108" mass="12586">RDGATTHTTAGVLAHLREFYDDRLISLRSVPEYPSRYPDLTPLEYVMIPHLKNTIFKTSFETIQELRRSIAEECTSITPESKRHVFNNMKKRDNSYLAVEGQHLEHLL</sequence>
<dbReference type="EMBL" id="QDEB01041090">
    <property type="protein sequence ID" value="RZC38676.1"/>
    <property type="molecule type" value="Genomic_DNA"/>
</dbReference>
<comment type="caution">
    <text evidence="1">The sequence shown here is derived from an EMBL/GenBank/DDBJ whole genome shotgun (WGS) entry which is preliminary data.</text>
</comment>
<evidence type="ECO:0000313" key="2">
    <source>
        <dbReference type="Proteomes" id="UP000292052"/>
    </source>
</evidence>
<gene>
    <name evidence="1" type="ORF">BDFB_013816</name>
</gene>
<dbReference type="AlphaFoldDB" id="A0A482W0X3"/>
<dbReference type="PANTHER" id="PTHR47326">
    <property type="entry name" value="TRANSPOSABLE ELEMENT TC3 TRANSPOSASE-LIKE PROTEIN"/>
    <property type="match status" value="1"/>
</dbReference>
<name>A0A482W0X3_ASBVE</name>
<accession>A0A482W0X3</accession>
<organism evidence="1 2">
    <name type="scientific">Asbolus verrucosus</name>
    <name type="common">Desert ironclad beetle</name>
    <dbReference type="NCBI Taxonomy" id="1661398"/>
    <lineage>
        <taxon>Eukaryota</taxon>
        <taxon>Metazoa</taxon>
        <taxon>Ecdysozoa</taxon>
        <taxon>Arthropoda</taxon>
        <taxon>Hexapoda</taxon>
        <taxon>Insecta</taxon>
        <taxon>Pterygota</taxon>
        <taxon>Neoptera</taxon>
        <taxon>Endopterygota</taxon>
        <taxon>Coleoptera</taxon>
        <taxon>Polyphaga</taxon>
        <taxon>Cucujiformia</taxon>
        <taxon>Tenebrionidae</taxon>
        <taxon>Pimeliinae</taxon>
        <taxon>Asbolus</taxon>
    </lineage>
</organism>
<dbReference type="OrthoDB" id="8192496at2759"/>
<evidence type="ECO:0000313" key="1">
    <source>
        <dbReference type="EMBL" id="RZC38676.1"/>
    </source>
</evidence>
<reference evidence="1 2" key="1">
    <citation type="submission" date="2017-03" db="EMBL/GenBank/DDBJ databases">
        <title>Genome of the blue death feigning beetle - Asbolus verrucosus.</title>
        <authorList>
            <person name="Rider S.D."/>
        </authorList>
    </citation>
    <scope>NUCLEOTIDE SEQUENCE [LARGE SCALE GENOMIC DNA]</scope>
    <source>
        <strain evidence="1">Butters</strain>
        <tissue evidence="1">Head and leg muscle</tissue>
    </source>
</reference>
<dbReference type="GO" id="GO:0003676">
    <property type="term" value="F:nucleic acid binding"/>
    <property type="evidence" value="ECO:0007669"/>
    <property type="project" value="InterPro"/>
</dbReference>
<proteinExistence type="predicted"/>
<dbReference type="Gene3D" id="3.30.420.10">
    <property type="entry name" value="Ribonuclease H-like superfamily/Ribonuclease H"/>
    <property type="match status" value="1"/>
</dbReference>
<dbReference type="Proteomes" id="UP000292052">
    <property type="component" value="Unassembled WGS sequence"/>
</dbReference>
<keyword evidence="2" id="KW-1185">Reference proteome</keyword>
<dbReference type="InterPro" id="IPR036397">
    <property type="entry name" value="RNaseH_sf"/>
</dbReference>